<dbReference type="Pfam" id="PF02786">
    <property type="entry name" value="CPSase_L_D2"/>
    <property type="match status" value="1"/>
</dbReference>
<dbReference type="PROSITE" id="PS50975">
    <property type="entry name" value="ATP_GRASP"/>
    <property type="match status" value="1"/>
</dbReference>
<reference evidence="6 7" key="1">
    <citation type="submission" date="2024-10" db="EMBL/GenBank/DDBJ databases">
        <title>The Natural Products Discovery Center: Release of the First 8490 Sequenced Strains for Exploring Actinobacteria Biosynthetic Diversity.</title>
        <authorList>
            <person name="Kalkreuter E."/>
            <person name="Kautsar S.A."/>
            <person name="Yang D."/>
            <person name="Bader C.D."/>
            <person name="Teijaro C.N."/>
            <person name="Fluegel L."/>
            <person name="Davis C.M."/>
            <person name="Simpson J.R."/>
            <person name="Lauterbach L."/>
            <person name="Steele A.D."/>
            <person name="Gui C."/>
            <person name="Meng S."/>
            <person name="Li G."/>
            <person name="Viehrig K."/>
            <person name="Ye F."/>
            <person name="Su P."/>
            <person name="Kiefer A.F."/>
            <person name="Nichols A."/>
            <person name="Cepeda A.J."/>
            <person name="Yan W."/>
            <person name="Fan B."/>
            <person name="Jiang Y."/>
            <person name="Adhikari A."/>
            <person name="Zheng C.-J."/>
            <person name="Schuster L."/>
            <person name="Cowan T.M."/>
            <person name="Smanski M.J."/>
            <person name="Chevrette M.G."/>
            <person name="De Carvalho L.P.S."/>
            <person name="Shen B."/>
        </authorList>
    </citation>
    <scope>NUCLEOTIDE SEQUENCE [LARGE SCALE GENOMIC DNA]</scope>
    <source>
        <strain evidence="6 7">NPDC049845</strain>
    </source>
</reference>
<evidence type="ECO:0000256" key="1">
    <source>
        <dbReference type="ARBA" id="ARBA00022598"/>
    </source>
</evidence>
<evidence type="ECO:0000256" key="3">
    <source>
        <dbReference type="ARBA" id="ARBA00022840"/>
    </source>
</evidence>
<organism evidence="6 7">
    <name type="scientific">Micromonospora maritima</name>
    <dbReference type="NCBI Taxonomy" id="986711"/>
    <lineage>
        <taxon>Bacteria</taxon>
        <taxon>Bacillati</taxon>
        <taxon>Actinomycetota</taxon>
        <taxon>Actinomycetes</taxon>
        <taxon>Micromonosporales</taxon>
        <taxon>Micromonosporaceae</taxon>
        <taxon>Micromonospora</taxon>
    </lineage>
</organism>
<keyword evidence="3 4" id="KW-0067">ATP-binding</keyword>
<keyword evidence="7" id="KW-1185">Reference proteome</keyword>
<keyword evidence="1" id="KW-0436">Ligase</keyword>
<dbReference type="InterPro" id="IPR052032">
    <property type="entry name" value="ATP-dep_AA_Ligase"/>
</dbReference>
<comment type="caution">
    <text evidence="6">The sequence shown here is derived from an EMBL/GenBank/DDBJ whole genome shotgun (WGS) entry which is preliminary data.</text>
</comment>
<dbReference type="Proteomes" id="UP001612812">
    <property type="component" value="Unassembled WGS sequence"/>
</dbReference>
<evidence type="ECO:0000256" key="4">
    <source>
        <dbReference type="PROSITE-ProRule" id="PRU00409"/>
    </source>
</evidence>
<sequence>MKRQRPRLAVVYDRGAVSVGDVAVGLRDVADVVFVLPGTAHATKARPVCEQLGSVLDLSGDPAADARALAGLGVQGVLTFSDPMLRIAADLAASLELPFHDPATALRLTDKVAQRRALREAGIENVRSHPIAGRDDWAAAVASVGLPAVIKPTWGEGSRCTYLIHEGDGVAEMVGRALAEAPPATGPRLILEEMLTGRTDVRYGDYVSVESLSTAEGAVHLAITGKFPLVAPFREPGQFWPAPVETDEAEEILRLTTRALEALGVVTGLSHVEIKLTPDGPRIIEVNGRLGGHINELSRRACGVDLVTLAGLQALGAETAVTPLRPSGVHYQHHTLAPVQPCRLLGIDGAAAVRRLPGVLGHRQFVRPDDDLPGGVMTQELDILWGQCPDHDAMSRSLEQALTLLSYRFRFADCERSLKAAELSAFGATPLTHSNGGSPR</sequence>
<dbReference type="PANTHER" id="PTHR43585">
    <property type="entry name" value="FUMIPYRROLE BIOSYNTHESIS PROTEIN C"/>
    <property type="match status" value="1"/>
</dbReference>
<dbReference type="Gene3D" id="3.30.470.20">
    <property type="entry name" value="ATP-grasp fold, B domain"/>
    <property type="match status" value="1"/>
</dbReference>
<gene>
    <name evidence="6" type="ORF">ACIBP4_27455</name>
</gene>
<proteinExistence type="predicted"/>
<dbReference type="RefSeq" id="WP_396768581.1">
    <property type="nucleotide sequence ID" value="NZ_JBITLA010000002.1"/>
</dbReference>
<evidence type="ECO:0000256" key="2">
    <source>
        <dbReference type="ARBA" id="ARBA00022741"/>
    </source>
</evidence>
<dbReference type="EMBL" id="JBITLE010000015">
    <property type="protein sequence ID" value="MFI7266027.1"/>
    <property type="molecule type" value="Genomic_DNA"/>
</dbReference>
<dbReference type="InterPro" id="IPR011761">
    <property type="entry name" value="ATP-grasp"/>
</dbReference>
<evidence type="ECO:0000313" key="6">
    <source>
        <dbReference type="EMBL" id="MFI7266027.1"/>
    </source>
</evidence>
<evidence type="ECO:0000259" key="5">
    <source>
        <dbReference type="PROSITE" id="PS50975"/>
    </source>
</evidence>
<dbReference type="SUPFAM" id="SSF56059">
    <property type="entry name" value="Glutathione synthetase ATP-binding domain-like"/>
    <property type="match status" value="1"/>
</dbReference>
<evidence type="ECO:0000313" key="7">
    <source>
        <dbReference type="Proteomes" id="UP001612812"/>
    </source>
</evidence>
<dbReference type="InterPro" id="IPR005479">
    <property type="entry name" value="CPAse_ATP-bd"/>
</dbReference>
<accession>A0ABW7ZUZ7</accession>
<protein>
    <submittedName>
        <fullName evidence="6">Acetyl-CoA carboxylase biotin carboxylase subunit family protein</fullName>
    </submittedName>
</protein>
<dbReference type="PANTHER" id="PTHR43585:SF2">
    <property type="entry name" value="ATP-GRASP ENZYME FSQD"/>
    <property type="match status" value="1"/>
</dbReference>
<keyword evidence="2 4" id="KW-0547">Nucleotide-binding</keyword>
<name>A0ABW7ZUZ7_9ACTN</name>
<feature type="domain" description="ATP-grasp" evidence="5">
    <location>
        <begin position="115"/>
        <end position="315"/>
    </location>
</feature>